<evidence type="ECO:0000313" key="5">
    <source>
        <dbReference type="Proteomes" id="UP000887013"/>
    </source>
</evidence>
<keyword evidence="2" id="KW-0812">Transmembrane</keyword>
<evidence type="ECO:0000256" key="1">
    <source>
        <dbReference type="SAM" id="MobiDB-lite"/>
    </source>
</evidence>
<sequence length="288" mass="33119">MADLTDEQLAKLLKDFGEDVGPLNNLTRPLWEKRLTKLKNSRDQIFASPRNYISNSDTEEKPRSNRILNRSSSADCVKLTSLNSSEEISSSFELGSPLRGEPGSSPYPFRVKPKISNVKKKKNLLVLEVESPNSHDDFQMNAKNVISSELKSYLSDSQLRKMLKDHEKDVDLMSNFTRSVWKKKSLHINTSPDERLVTPMKKISLKERKQTPFWRQECSKNVSDKPLNCDEENFAAEDSTQEKRMLQNITNILHLLIRGIAFVLIAALLILLMIRSWHSQIDEEKYVI</sequence>
<dbReference type="CDD" id="cd12934">
    <property type="entry name" value="LEM"/>
    <property type="match status" value="1"/>
</dbReference>
<dbReference type="PROSITE" id="PS50954">
    <property type="entry name" value="LEM"/>
    <property type="match status" value="1"/>
</dbReference>
<dbReference type="Proteomes" id="UP000887013">
    <property type="component" value="Unassembled WGS sequence"/>
</dbReference>
<feature type="domain" description="LEM" evidence="3">
    <location>
        <begin position="1"/>
        <end position="42"/>
    </location>
</feature>
<evidence type="ECO:0000259" key="3">
    <source>
        <dbReference type="PROSITE" id="PS50954"/>
    </source>
</evidence>
<dbReference type="EMBL" id="BMAW01128512">
    <property type="protein sequence ID" value="GFU25841.1"/>
    <property type="molecule type" value="Genomic_DNA"/>
</dbReference>
<keyword evidence="5" id="KW-1185">Reference proteome</keyword>
<keyword evidence="2" id="KW-1133">Transmembrane helix</keyword>
<dbReference type="Pfam" id="PF03020">
    <property type="entry name" value="LEM"/>
    <property type="match status" value="1"/>
</dbReference>
<dbReference type="InterPro" id="IPR003887">
    <property type="entry name" value="LEM_dom"/>
</dbReference>
<evidence type="ECO:0000313" key="4">
    <source>
        <dbReference type="EMBL" id="GFU25841.1"/>
    </source>
</evidence>
<proteinExistence type="predicted"/>
<protein>
    <submittedName>
        <fullName evidence="4">LEM domain-containing protein</fullName>
    </submittedName>
</protein>
<dbReference type="InterPro" id="IPR011015">
    <property type="entry name" value="LEM/LEM-like_dom_sf"/>
</dbReference>
<reference evidence="4" key="1">
    <citation type="submission" date="2020-08" db="EMBL/GenBank/DDBJ databases">
        <title>Multicomponent nature underlies the extraordinary mechanical properties of spider dragline silk.</title>
        <authorList>
            <person name="Kono N."/>
            <person name="Nakamura H."/>
            <person name="Mori M."/>
            <person name="Yoshida Y."/>
            <person name="Ohtoshi R."/>
            <person name="Malay A.D."/>
            <person name="Moran D.A.P."/>
            <person name="Tomita M."/>
            <person name="Numata K."/>
            <person name="Arakawa K."/>
        </authorList>
    </citation>
    <scope>NUCLEOTIDE SEQUENCE</scope>
</reference>
<comment type="caution">
    <text evidence="4">The sequence shown here is derived from an EMBL/GenBank/DDBJ whole genome shotgun (WGS) entry which is preliminary data.</text>
</comment>
<dbReference type="AlphaFoldDB" id="A0A8X6UMU0"/>
<name>A0A8X6UMU0_NEPPI</name>
<gene>
    <name evidence="4" type="primary">AVEN_13256_1</name>
    <name evidence="4" type="ORF">NPIL_157881</name>
</gene>
<feature type="transmembrane region" description="Helical" evidence="2">
    <location>
        <begin position="252"/>
        <end position="274"/>
    </location>
</feature>
<dbReference type="SUPFAM" id="SSF63451">
    <property type="entry name" value="LEM domain"/>
    <property type="match status" value="1"/>
</dbReference>
<keyword evidence="2" id="KW-0472">Membrane</keyword>
<dbReference type="OrthoDB" id="6428216at2759"/>
<dbReference type="Gene3D" id="1.10.720.40">
    <property type="match status" value="1"/>
</dbReference>
<feature type="region of interest" description="Disordered" evidence="1">
    <location>
        <begin position="49"/>
        <end position="69"/>
    </location>
</feature>
<organism evidence="4 5">
    <name type="scientific">Nephila pilipes</name>
    <name type="common">Giant wood spider</name>
    <name type="synonym">Nephila maculata</name>
    <dbReference type="NCBI Taxonomy" id="299642"/>
    <lineage>
        <taxon>Eukaryota</taxon>
        <taxon>Metazoa</taxon>
        <taxon>Ecdysozoa</taxon>
        <taxon>Arthropoda</taxon>
        <taxon>Chelicerata</taxon>
        <taxon>Arachnida</taxon>
        <taxon>Araneae</taxon>
        <taxon>Araneomorphae</taxon>
        <taxon>Entelegynae</taxon>
        <taxon>Araneoidea</taxon>
        <taxon>Nephilidae</taxon>
        <taxon>Nephila</taxon>
    </lineage>
</organism>
<evidence type="ECO:0000256" key="2">
    <source>
        <dbReference type="SAM" id="Phobius"/>
    </source>
</evidence>
<accession>A0A8X6UMU0</accession>